<evidence type="ECO:0000256" key="14">
    <source>
        <dbReference type="ARBA" id="ARBA00023125"/>
    </source>
</evidence>
<keyword evidence="14" id="KW-0238">DNA-binding</keyword>
<evidence type="ECO:0000256" key="13">
    <source>
        <dbReference type="ARBA" id="ARBA00022932"/>
    </source>
</evidence>
<proteinExistence type="inferred from homology"/>
<dbReference type="InterPro" id="IPR014143">
    <property type="entry name" value="NHEJ_ligase_prk"/>
</dbReference>
<comment type="similarity">
    <text evidence="21">In the C-terminal section; belongs to the ATP-dependent DNA ligase family.</text>
</comment>
<dbReference type="Pfam" id="PF21686">
    <property type="entry name" value="LigD_Prim-Pol"/>
    <property type="match status" value="1"/>
</dbReference>
<evidence type="ECO:0000256" key="12">
    <source>
        <dbReference type="ARBA" id="ARBA00022840"/>
    </source>
</evidence>
<dbReference type="Proteomes" id="UP001549363">
    <property type="component" value="Unassembled WGS sequence"/>
</dbReference>
<keyword evidence="4" id="KW-0808">Transferase</keyword>
<dbReference type="PANTHER" id="PTHR42705">
    <property type="entry name" value="BIFUNCTIONAL NON-HOMOLOGOUS END JOINING PROTEIN LIGD"/>
    <property type="match status" value="1"/>
</dbReference>
<keyword evidence="16" id="KW-0234">DNA repair</keyword>
<dbReference type="CDD" id="cd04866">
    <property type="entry name" value="LigD_Pol_like_3"/>
    <property type="match status" value="1"/>
</dbReference>
<protein>
    <recommendedName>
        <fullName evidence="2">DNA ligase (ATP)</fullName>
        <ecNumber evidence="2">6.5.1.1</ecNumber>
    </recommendedName>
    <alternativeName>
        <fullName evidence="19">NHEJ DNA polymerase</fullName>
    </alternativeName>
</protein>
<evidence type="ECO:0000256" key="4">
    <source>
        <dbReference type="ARBA" id="ARBA00022679"/>
    </source>
</evidence>
<evidence type="ECO:0000256" key="18">
    <source>
        <dbReference type="ARBA" id="ARBA00023268"/>
    </source>
</evidence>
<evidence type="ECO:0000256" key="11">
    <source>
        <dbReference type="ARBA" id="ARBA00022839"/>
    </source>
</evidence>
<evidence type="ECO:0000256" key="16">
    <source>
        <dbReference type="ARBA" id="ARBA00023204"/>
    </source>
</evidence>
<keyword evidence="11" id="KW-0269">Exonuclease</keyword>
<evidence type="ECO:0000259" key="23">
    <source>
        <dbReference type="PROSITE" id="PS50160"/>
    </source>
</evidence>
<dbReference type="CDD" id="cd07906">
    <property type="entry name" value="Adenylation_DNA_ligase_LigD_LigC"/>
    <property type="match status" value="1"/>
</dbReference>
<keyword evidence="9" id="KW-0227">DNA damage</keyword>
<evidence type="ECO:0000256" key="6">
    <source>
        <dbReference type="ARBA" id="ARBA00022722"/>
    </source>
</evidence>
<evidence type="ECO:0000256" key="21">
    <source>
        <dbReference type="ARBA" id="ARBA00049981"/>
    </source>
</evidence>
<keyword evidence="3 24" id="KW-0436">Ligase</keyword>
<dbReference type="EC" id="6.5.1.1" evidence="2"/>
<evidence type="ECO:0000256" key="19">
    <source>
        <dbReference type="ARBA" id="ARBA00029943"/>
    </source>
</evidence>
<dbReference type="PANTHER" id="PTHR42705:SF2">
    <property type="entry name" value="BIFUNCTIONAL NON-HOMOLOGOUS END JOINING PROTEIN LIGD"/>
    <property type="match status" value="1"/>
</dbReference>
<evidence type="ECO:0000313" key="24">
    <source>
        <dbReference type="EMBL" id="MET4559674.1"/>
    </source>
</evidence>
<keyword evidence="5" id="KW-0548">Nucleotidyltransferase</keyword>
<gene>
    <name evidence="24" type="ORF">ABIA69_000817</name>
</gene>
<comment type="catalytic activity">
    <reaction evidence="20">
        <text>ATP + (deoxyribonucleotide)n-3'-hydroxyl + 5'-phospho-(deoxyribonucleotide)m = (deoxyribonucleotide)n+m + AMP + diphosphate.</text>
        <dbReference type="EC" id="6.5.1.1"/>
    </reaction>
</comment>
<evidence type="ECO:0000256" key="8">
    <source>
        <dbReference type="ARBA" id="ARBA00022741"/>
    </source>
</evidence>
<evidence type="ECO:0000256" key="5">
    <source>
        <dbReference type="ARBA" id="ARBA00022695"/>
    </source>
</evidence>
<dbReference type="GO" id="GO:0003910">
    <property type="term" value="F:DNA ligase (ATP) activity"/>
    <property type="evidence" value="ECO:0007669"/>
    <property type="project" value="UniProtKB-EC"/>
</dbReference>
<keyword evidence="25" id="KW-1185">Reference proteome</keyword>
<dbReference type="NCBIfam" id="NF007211">
    <property type="entry name" value="PRK09633.1"/>
    <property type="match status" value="1"/>
</dbReference>
<name>A0ABV2PFU3_9BACI</name>
<dbReference type="Gene3D" id="3.30.470.30">
    <property type="entry name" value="DNA ligase/mRNA capping enzyme"/>
    <property type="match status" value="1"/>
</dbReference>
<evidence type="ECO:0000256" key="3">
    <source>
        <dbReference type="ARBA" id="ARBA00022598"/>
    </source>
</evidence>
<dbReference type="EMBL" id="JBEPSB010000002">
    <property type="protein sequence ID" value="MET4559674.1"/>
    <property type="molecule type" value="Genomic_DNA"/>
</dbReference>
<keyword evidence="15" id="KW-0233">DNA recombination</keyword>
<keyword evidence="13" id="KW-0239">DNA-directed DNA polymerase</keyword>
<sequence length="608" mass="71621">MKPMLLTETIETPIGEEWLYETKYDGFRCVLEWEHEEPILKSRNDNELNHLFPEIIEFCMRIYDQIKPLLPLVLDGELVYLTNHFKSDFSLVQKRGRMQNREVISDHAKRFPFHYVVFDLLKLQGEIQTSRYLKTRKQQLTKLFTTLKLPTNINYQDERLIQAIENFEDSETLWHSITAYNGEGIIAKKKTSKWLSNIRSKDWLKIKNWRYVTVIVHKYDKGNGYFHGSIYQQVNLKEIVIFRHGMTDEERKILVTFFQKNGTKVHETWELEPSICVDIACIDFDGSKLREPRFHAFRLEIDPQACNWLQMQRQLIPIPENVQITHSDKPVWPEMGITKDGYLHYLQMISSYLLPFLHDRPLTLIRYPHGAPGESFYQKSSPDKLPDYVTNARIADINFMVCNNIETLLWLGNQLALEFHIPFQTIHTEKPTEIVFDLDPPSVNEFSLAIHAARQLKEIFDYFKLQSFVKTSGGKGLQLYIPLPENAFSYEEVRIFTEFVCVFLCQQRPELYTIERLKKNRQKKLYLDYVQHAEGKTIISPYSTRGNNMGLVATPLFWDEVNQQLRPEKFTIPTVLARIKDSGNPFRNFREIGGKQDFLSVLHHLRNS</sequence>
<accession>A0ABV2PFU3</accession>
<comment type="cofactor">
    <cofactor evidence="1">
        <name>Mn(2+)</name>
        <dbReference type="ChEBI" id="CHEBI:29035"/>
    </cofactor>
</comment>
<evidence type="ECO:0000256" key="10">
    <source>
        <dbReference type="ARBA" id="ARBA00022801"/>
    </source>
</evidence>
<dbReference type="NCBIfam" id="TIGR02776">
    <property type="entry name" value="NHEJ_ligase_prk"/>
    <property type="match status" value="1"/>
</dbReference>
<evidence type="ECO:0000256" key="20">
    <source>
        <dbReference type="ARBA" id="ARBA00034003"/>
    </source>
</evidence>
<dbReference type="InterPro" id="IPR052171">
    <property type="entry name" value="NHEJ_LigD"/>
</dbReference>
<dbReference type="PROSITE" id="PS00697">
    <property type="entry name" value="DNA_LIGASE_A1"/>
    <property type="match status" value="1"/>
</dbReference>
<dbReference type="NCBIfam" id="TIGR02778">
    <property type="entry name" value="ligD_pol"/>
    <property type="match status" value="1"/>
</dbReference>
<keyword evidence="6" id="KW-0540">Nuclease</keyword>
<evidence type="ECO:0000256" key="15">
    <source>
        <dbReference type="ARBA" id="ARBA00023172"/>
    </source>
</evidence>
<organism evidence="24 25">
    <name type="scientific">Lysinibacillus parviboronicapiens</name>
    <dbReference type="NCBI Taxonomy" id="436516"/>
    <lineage>
        <taxon>Bacteria</taxon>
        <taxon>Bacillati</taxon>
        <taxon>Bacillota</taxon>
        <taxon>Bacilli</taxon>
        <taxon>Bacillales</taxon>
        <taxon>Bacillaceae</taxon>
        <taxon>Lysinibacillus</taxon>
    </lineage>
</organism>
<evidence type="ECO:0000256" key="7">
    <source>
        <dbReference type="ARBA" id="ARBA00022723"/>
    </source>
</evidence>
<comment type="caution">
    <text evidence="24">The sequence shown here is derived from an EMBL/GenBank/DDBJ whole genome shotgun (WGS) entry which is preliminary data.</text>
</comment>
<keyword evidence="10" id="KW-0378">Hydrolase</keyword>
<evidence type="ECO:0000313" key="25">
    <source>
        <dbReference type="Proteomes" id="UP001549363"/>
    </source>
</evidence>
<dbReference type="InterPro" id="IPR033652">
    <property type="entry name" value="LigD_Pol-like_3"/>
</dbReference>
<keyword evidence="12" id="KW-0067">ATP-binding</keyword>
<dbReference type="InterPro" id="IPR012310">
    <property type="entry name" value="DNA_ligase_ATP-dep_cent"/>
</dbReference>
<dbReference type="Pfam" id="PF01068">
    <property type="entry name" value="DNA_ligase_A_M"/>
    <property type="match status" value="1"/>
</dbReference>
<evidence type="ECO:0000256" key="1">
    <source>
        <dbReference type="ARBA" id="ARBA00001936"/>
    </source>
</evidence>
<dbReference type="PROSITE" id="PS50160">
    <property type="entry name" value="DNA_LIGASE_A3"/>
    <property type="match status" value="1"/>
</dbReference>
<dbReference type="NCBIfam" id="TIGR02779">
    <property type="entry name" value="NHEJ_ligase_lig"/>
    <property type="match status" value="1"/>
</dbReference>
<feature type="domain" description="ATP-dependent DNA ligase family profile" evidence="23">
    <location>
        <begin position="106"/>
        <end position="207"/>
    </location>
</feature>
<keyword evidence="18" id="KW-0511">Multifunctional enzyme</keyword>
<dbReference type="InterPro" id="IPR016059">
    <property type="entry name" value="DNA_ligase_ATP-dep_CS"/>
</dbReference>
<dbReference type="RefSeq" id="WP_354470995.1">
    <property type="nucleotide sequence ID" value="NZ_JBEPSB010000002.1"/>
</dbReference>
<dbReference type="InterPro" id="IPR014145">
    <property type="entry name" value="LigD_pol_dom"/>
</dbReference>
<dbReference type="InterPro" id="IPR014146">
    <property type="entry name" value="LigD_ligase_dom"/>
</dbReference>
<keyword evidence="7" id="KW-0479">Metal-binding</keyword>
<evidence type="ECO:0000256" key="2">
    <source>
        <dbReference type="ARBA" id="ARBA00012727"/>
    </source>
</evidence>
<evidence type="ECO:0000256" key="22">
    <source>
        <dbReference type="ARBA" id="ARBA00049990"/>
    </source>
</evidence>
<comment type="similarity">
    <text evidence="22">In the N-terminal section; belongs to the LigD polymerase family.</text>
</comment>
<evidence type="ECO:0000256" key="17">
    <source>
        <dbReference type="ARBA" id="ARBA00023211"/>
    </source>
</evidence>
<dbReference type="SUPFAM" id="SSF56091">
    <property type="entry name" value="DNA ligase/mRNA capping enzyme, catalytic domain"/>
    <property type="match status" value="1"/>
</dbReference>
<keyword evidence="8" id="KW-0547">Nucleotide-binding</keyword>
<reference evidence="24 25" key="1">
    <citation type="submission" date="2024-06" db="EMBL/GenBank/DDBJ databases">
        <title>Sorghum-associated microbial communities from plants grown in Nebraska, USA.</title>
        <authorList>
            <person name="Schachtman D."/>
        </authorList>
    </citation>
    <scope>NUCLEOTIDE SEQUENCE [LARGE SCALE GENOMIC DNA]</scope>
    <source>
        <strain evidence="24 25">736</strain>
    </source>
</reference>
<keyword evidence="17" id="KW-0464">Manganese</keyword>
<evidence type="ECO:0000256" key="9">
    <source>
        <dbReference type="ARBA" id="ARBA00022763"/>
    </source>
</evidence>
<dbReference type="Gene3D" id="3.90.920.10">
    <property type="entry name" value="DNA primase, PRIM domain"/>
    <property type="match status" value="1"/>
</dbReference>